<dbReference type="SMART" id="SM00823">
    <property type="entry name" value="PKS_PP"/>
    <property type="match status" value="1"/>
</dbReference>
<dbReference type="InterPro" id="IPR032821">
    <property type="entry name" value="PKS_assoc"/>
</dbReference>
<dbReference type="Gene3D" id="1.10.1200.10">
    <property type="entry name" value="ACP-like"/>
    <property type="match status" value="1"/>
</dbReference>
<dbReference type="InterPro" id="IPR016035">
    <property type="entry name" value="Acyl_Trfase/lysoPLipase"/>
</dbReference>
<dbReference type="InterPro" id="IPR049551">
    <property type="entry name" value="PKS_DH_C"/>
</dbReference>
<dbReference type="SUPFAM" id="SSF47336">
    <property type="entry name" value="ACP-like"/>
    <property type="match status" value="1"/>
</dbReference>
<dbReference type="GO" id="GO:0044550">
    <property type="term" value="P:secondary metabolite biosynthetic process"/>
    <property type="evidence" value="ECO:0007669"/>
    <property type="project" value="TreeGrafter"/>
</dbReference>
<evidence type="ECO:0000313" key="13">
    <source>
        <dbReference type="EMBL" id="CAD6447146.1"/>
    </source>
</evidence>
<feature type="region of interest" description="Disordered" evidence="9">
    <location>
        <begin position="1"/>
        <end position="30"/>
    </location>
</feature>
<dbReference type="Gene3D" id="3.40.47.10">
    <property type="match status" value="1"/>
</dbReference>
<dbReference type="Gene3D" id="3.40.50.150">
    <property type="entry name" value="Vaccinia Virus protein VP39"/>
    <property type="match status" value="1"/>
</dbReference>
<dbReference type="InterPro" id="IPR009081">
    <property type="entry name" value="PP-bd_ACP"/>
</dbReference>
<dbReference type="Proteomes" id="UP000624404">
    <property type="component" value="Unassembled WGS sequence"/>
</dbReference>
<feature type="domain" description="Carrier" evidence="10">
    <location>
        <begin position="2611"/>
        <end position="2689"/>
    </location>
</feature>
<dbReference type="OrthoDB" id="329835at2759"/>
<dbReference type="InterPro" id="IPR049900">
    <property type="entry name" value="PKS_mFAS_DH"/>
</dbReference>
<evidence type="ECO:0000313" key="14">
    <source>
        <dbReference type="Proteomes" id="UP000624404"/>
    </source>
</evidence>
<dbReference type="InterPro" id="IPR013217">
    <property type="entry name" value="Methyltransf_12"/>
</dbReference>
<accession>A0A8H2ZSP4</accession>
<dbReference type="InterPro" id="IPR016039">
    <property type="entry name" value="Thiolase-like"/>
</dbReference>
<dbReference type="InterPro" id="IPR029063">
    <property type="entry name" value="SAM-dependent_MTases_sf"/>
</dbReference>
<evidence type="ECO:0000259" key="10">
    <source>
        <dbReference type="PROSITE" id="PS50075"/>
    </source>
</evidence>
<evidence type="ECO:0000256" key="5">
    <source>
        <dbReference type="ARBA" id="ARBA00023002"/>
    </source>
</evidence>
<evidence type="ECO:0000259" key="12">
    <source>
        <dbReference type="PROSITE" id="PS52019"/>
    </source>
</evidence>
<dbReference type="InterPro" id="IPR036736">
    <property type="entry name" value="ACP-like_sf"/>
</dbReference>
<dbReference type="InterPro" id="IPR050091">
    <property type="entry name" value="PKS_NRPS_Biosynth_Enz"/>
</dbReference>
<dbReference type="SUPFAM" id="SSF50129">
    <property type="entry name" value="GroES-like"/>
    <property type="match status" value="1"/>
</dbReference>
<evidence type="ECO:0000256" key="3">
    <source>
        <dbReference type="ARBA" id="ARBA00022679"/>
    </source>
</evidence>
<keyword evidence="3" id="KW-0808">Transferase</keyword>
<evidence type="ECO:0000256" key="8">
    <source>
        <dbReference type="PROSITE-ProRule" id="PRU01363"/>
    </source>
</evidence>
<dbReference type="InterPro" id="IPR016036">
    <property type="entry name" value="Malonyl_transacylase_ACP-bd"/>
</dbReference>
<dbReference type="InterPro" id="IPR042104">
    <property type="entry name" value="PKS_dehydratase_sf"/>
</dbReference>
<evidence type="ECO:0000256" key="4">
    <source>
        <dbReference type="ARBA" id="ARBA00022857"/>
    </source>
</evidence>
<keyword evidence="2" id="KW-0597">Phosphoprotein</keyword>
<evidence type="ECO:0000256" key="7">
    <source>
        <dbReference type="ARBA" id="ARBA00023315"/>
    </source>
</evidence>
<comment type="caution">
    <text evidence="13">The sequence shown here is derived from an EMBL/GenBank/DDBJ whole genome shotgun (WGS) entry which is preliminary data.</text>
</comment>
<dbReference type="InterPro" id="IPR020841">
    <property type="entry name" value="PKS_Beta-ketoAc_synthase_dom"/>
</dbReference>
<protein>
    <submittedName>
        <fullName evidence="13">F3833730-369f-40ec-b748-da8baa161f1c</fullName>
    </submittedName>
</protein>
<dbReference type="CDD" id="cd00833">
    <property type="entry name" value="PKS"/>
    <property type="match status" value="1"/>
</dbReference>
<dbReference type="GO" id="GO:0006633">
    <property type="term" value="P:fatty acid biosynthetic process"/>
    <property type="evidence" value="ECO:0007669"/>
    <property type="project" value="TreeGrafter"/>
</dbReference>
<dbReference type="Gene3D" id="3.40.366.10">
    <property type="entry name" value="Malonyl-Coenzyme A Acyl Carrier Protein, domain 2"/>
    <property type="match status" value="1"/>
</dbReference>
<dbReference type="InterPro" id="IPR014043">
    <property type="entry name" value="Acyl_transferase_dom"/>
</dbReference>
<dbReference type="PROSITE" id="PS52019">
    <property type="entry name" value="PKS_MFAS_DH"/>
    <property type="match status" value="1"/>
</dbReference>
<reference evidence="13" key="1">
    <citation type="submission" date="2020-10" db="EMBL/GenBank/DDBJ databases">
        <authorList>
            <person name="Kusch S."/>
        </authorList>
    </citation>
    <scope>NUCLEOTIDE SEQUENCE</scope>
    <source>
        <strain evidence="13">SwB9</strain>
    </source>
</reference>
<keyword evidence="4" id="KW-0521">NADP</keyword>
<organism evidence="13 14">
    <name type="scientific">Sclerotinia trifoliorum</name>
    <dbReference type="NCBI Taxonomy" id="28548"/>
    <lineage>
        <taxon>Eukaryota</taxon>
        <taxon>Fungi</taxon>
        <taxon>Dikarya</taxon>
        <taxon>Ascomycota</taxon>
        <taxon>Pezizomycotina</taxon>
        <taxon>Leotiomycetes</taxon>
        <taxon>Helotiales</taxon>
        <taxon>Sclerotiniaceae</taxon>
        <taxon>Sclerotinia</taxon>
    </lineage>
</organism>
<evidence type="ECO:0000256" key="6">
    <source>
        <dbReference type="ARBA" id="ARBA00023268"/>
    </source>
</evidence>
<feature type="domain" description="PKS/mFAS DH" evidence="12">
    <location>
        <begin position="1017"/>
        <end position="1344"/>
    </location>
</feature>
<dbReference type="InterPro" id="IPR014031">
    <property type="entry name" value="Ketoacyl_synth_C"/>
</dbReference>
<dbReference type="Pfam" id="PF21089">
    <property type="entry name" value="PKS_DH_N"/>
    <property type="match status" value="1"/>
</dbReference>
<dbReference type="Pfam" id="PF00698">
    <property type="entry name" value="Acyl_transf_1"/>
    <property type="match status" value="1"/>
</dbReference>
<dbReference type="SUPFAM" id="SSF53901">
    <property type="entry name" value="Thiolase-like"/>
    <property type="match status" value="1"/>
</dbReference>
<dbReference type="GO" id="GO:0031177">
    <property type="term" value="F:phosphopantetheine binding"/>
    <property type="evidence" value="ECO:0007669"/>
    <property type="project" value="InterPro"/>
</dbReference>
<dbReference type="InterPro" id="IPR020843">
    <property type="entry name" value="ER"/>
</dbReference>
<dbReference type="Gene3D" id="3.10.129.110">
    <property type="entry name" value="Polyketide synthase dehydratase"/>
    <property type="match status" value="1"/>
</dbReference>
<dbReference type="SMART" id="SM00829">
    <property type="entry name" value="PKS_ER"/>
    <property type="match status" value="1"/>
</dbReference>
<dbReference type="CDD" id="cd05195">
    <property type="entry name" value="enoyl_red"/>
    <property type="match status" value="1"/>
</dbReference>
<dbReference type="Pfam" id="PF14765">
    <property type="entry name" value="PS-DH"/>
    <property type="match status" value="1"/>
</dbReference>
<proteinExistence type="predicted"/>
<feature type="domain" description="Ketosynthase family 3 (KS3)" evidence="11">
    <location>
        <begin position="42"/>
        <end position="468"/>
    </location>
</feature>
<keyword evidence="5" id="KW-0560">Oxidoreductase</keyword>
<dbReference type="InterPro" id="IPR020806">
    <property type="entry name" value="PKS_PP-bd"/>
</dbReference>
<feature type="compositionally biased region" description="Polar residues" evidence="9">
    <location>
        <begin position="9"/>
        <end position="27"/>
    </location>
</feature>
<dbReference type="Gene3D" id="3.90.180.10">
    <property type="entry name" value="Medium-chain alcohol dehydrogenases, catalytic domain"/>
    <property type="match status" value="1"/>
</dbReference>
<dbReference type="PROSITE" id="PS52004">
    <property type="entry name" value="KS3_2"/>
    <property type="match status" value="1"/>
</dbReference>
<dbReference type="SUPFAM" id="SSF52151">
    <property type="entry name" value="FabD/lysophospholipase-like"/>
    <property type="match status" value="1"/>
</dbReference>
<dbReference type="EMBL" id="CAJHIA010000024">
    <property type="protein sequence ID" value="CAD6447146.1"/>
    <property type="molecule type" value="Genomic_DNA"/>
</dbReference>
<dbReference type="SMART" id="SM00822">
    <property type="entry name" value="PKS_KR"/>
    <property type="match status" value="1"/>
</dbReference>
<dbReference type="Pfam" id="PF08659">
    <property type="entry name" value="KR"/>
    <property type="match status" value="1"/>
</dbReference>
<dbReference type="SMART" id="SM00826">
    <property type="entry name" value="PKS_DH"/>
    <property type="match status" value="1"/>
</dbReference>
<dbReference type="InterPro" id="IPR020807">
    <property type="entry name" value="PKS_DH"/>
</dbReference>
<dbReference type="InterPro" id="IPR001227">
    <property type="entry name" value="Ac_transferase_dom_sf"/>
</dbReference>
<evidence type="ECO:0000256" key="1">
    <source>
        <dbReference type="ARBA" id="ARBA00022450"/>
    </source>
</evidence>
<dbReference type="Pfam" id="PF16197">
    <property type="entry name" value="KAsynt_C_assoc"/>
    <property type="match status" value="1"/>
</dbReference>
<dbReference type="GO" id="GO:0016491">
    <property type="term" value="F:oxidoreductase activity"/>
    <property type="evidence" value="ECO:0007669"/>
    <property type="project" value="UniProtKB-KW"/>
</dbReference>
<dbReference type="InterPro" id="IPR049552">
    <property type="entry name" value="PKS_DH_N"/>
</dbReference>
<dbReference type="InterPro" id="IPR056501">
    <property type="entry name" value="NAD-bd_HRPKS_sdrA"/>
</dbReference>
<dbReference type="Pfam" id="PF23114">
    <property type="entry name" value="NAD-bd_HRPKS_sdrA"/>
    <property type="match status" value="1"/>
</dbReference>
<dbReference type="Pfam" id="PF08242">
    <property type="entry name" value="Methyltransf_12"/>
    <property type="match status" value="1"/>
</dbReference>
<dbReference type="SUPFAM" id="SSF51735">
    <property type="entry name" value="NAD(P)-binding Rossmann-fold domains"/>
    <property type="match status" value="2"/>
</dbReference>
<evidence type="ECO:0000256" key="9">
    <source>
        <dbReference type="SAM" id="MobiDB-lite"/>
    </source>
</evidence>
<dbReference type="SUPFAM" id="SSF55048">
    <property type="entry name" value="Probable ACP-binding domain of malonyl-CoA ACP transacylase"/>
    <property type="match status" value="1"/>
</dbReference>
<gene>
    <name evidence="13" type="ORF">SCLTRI_LOCUS6938</name>
</gene>
<dbReference type="SMART" id="SM00827">
    <property type="entry name" value="PKS_AT"/>
    <property type="match status" value="1"/>
</dbReference>
<dbReference type="InterPro" id="IPR013968">
    <property type="entry name" value="PKS_KR"/>
</dbReference>
<feature type="active site" description="Proton acceptor; for dehydratase activity" evidence="8">
    <location>
        <position position="1049"/>
    </location>
</feature>
<dbReference type="SUPFAM" id="SSF53335">
    <property type="entry name" value="S-adenosyl-L-methionine-dependent methyltransferases"/>
    <property type="match status" value="1"/>
</dbReference>
<dbReference type="PROSITE" id="PS50075">
    <property type="entry name" value="CARRIER"/>
    <property type="match status" value="1"/>
</dbReference>
<dbReference type="PANTHER" id="PTHR43775">
    <property type="entry name" value="FATTY ACID SYNTHASE"/>
    <property type="match status" value="1"/>
</dbReference>
<dbReference type="Pfam" id="PF00109">
    <property type="entry name" value="ketoacyl-synt"/>
    <property type="match status" value="1"/>
</dbReference>
<keyword evidence="1" id="KW-0596">Phosphopantetheine</keyword>
<dbReference type="InterPro" id="IPR011032">
    <property type="entry name" value="GroES-like_sf"/>
</dbReference>
<dbReference type="InterPro" id="IPR057326">
    <property type="entry name" value="KR_dom"/>
</dbReference>
<dbReference type="SMART" id="SM00825">
    <property type="entry name" value="PKS_KS"/>
    <property type="match status" value="1"/>
</dbReference>
<sequence>MASHACTDGQANSSNLHSEESVQNGNATRPVMNLPSSGHYLLNSTAIVGISFEFPQDAHSADGFWSMLMQARCASEDFPQSRLNMSSFYHTDSARQDSLPFRGGHFLDGSIAGFDAPFFSISAQEAMGMDPLQRGLLETTYRALENAGLSLEMVVGSKTSVYTGCFTTDWRDMYAKDPDQWPSYAATGVTALSMCANRISWFFNFRGASANIDTACSSSLVALDMACRDLCLGEAEMAIVGAGNLMYSPDVLHLLQSMNMLSTDSKCHSFDDRANGYARGEGFAVIVLKSLAAAIDARDTIRAVIRATGTNQDGRTQLVTQPSGDAHEILIRETYRKAGLHPSSASYIEAHGTGTPAGDPIEANAIGKVFREFRSADNPLIVGAVKSNIGHLEGASGLAGLIKTVLILERGIIPPNANFQKQNMAIDAEFLKIKFPTCPTAWPNSGPRIASVNSFGFGGSNAHVILEDAFHYLRDHNLKGNHVTVPNIPPQSYPQPQQHASAPALSDIHRNTALPMKIVHEQSSAKKLLVFSSADEEGLKRIAEAYSLYFRKSNLDLLSHEYWDSLMYTLSSRRTSLPWKCYGLFDSLDKLQNIKQVISNPICTNASFEPTFTFIFTGQGAQWARMGVEIMERYSVFKHYLEMCSLALKDVGCTWDLIAELRKPRSSSKINSPEYSQPLCTALQLAYIELLRDLNIVPDTVVGHSSGEIAAAYSIGALSLQYSMRVAYYRGFLAADLVDSSKYPSGAMMAVGLSETGIQPYFDAISKQYGICAVVVACINSQKGITVSGDERQLASLESMLLAANVFAKKLLVNVAYHSPLMAPIATKYRDAIGDMKSLSVPSSNMIPPTMVSSVTGDTVDAKVLRLGSYWVKNMLAPVNFLRAMNRVCQVQNKPPHKLDLSHRKILTTNTLIEIGPHSALKGPIKEIIASAGADWIEYHAILKRNQCAIDAMLHTAGRLHCRGFTHLNFASLNGHSDTHPPPCLTNLPEYQFNHSREYWWESRISRQYRLSGAGRLDLLGKQTPDWISHAPRWRNFIKISEMQWVENHKVNGSILYPAAGMLVMAIEAAHQIAKSRPNNHKISGFSIKKTHFSLPLIVPTSAEGIEVQFHIHLKESLGKPSMSKWSEFVLYGWENDQCMEICRGFVRVEYESPIIAIHGRDSLTAQKLALDDHRHTYKKLSSGSSQRVGHQDLYRALDDRGYEFGSAFRSLNNILSSENGSRADVKVFDGLNNEQLQPHIVHPTTLDGIFHLGLASSFRNGSLSGTLAVPTFIEKIWISKKGLSSTDSSIIKAASIRENNLKTLSDPAATTEYSASAVDESETKLLVKIDGLRMSAIEKSSEIDVGQADNSVCNSLSWFPDVSLLSNDSIITLCSSLTNTLDNDISSRISTIKDLEIAASIFMKRNLEIPVHSYPQPHLEKYALWAKRHLKSLAEDVAFKKLLEDDIASEQFIRRVEAASGRGKLIVKVGRCLRKILSGEIDPLGLLFGDSDDLVRQTYTFFNDVTSHHWRKLSMYIELMTRQNPNMKILEIGAGTGATTEILMKTFFPDPKNPRLSRYDYTDISAAFFDEARRRFGSHQQVEFKVLNVELDPSSQGFQDGNYDLIFASNVIHATRDIRATLRNVHRLLKPGGKLVLYEATNIDVLRTSFVFGLLPGWWLGEESFRPWGATMAREIWKEVLVETEFSGIDMTFSDYEGGIEQEFDIIVSTASKLVEQHEVEVYSIPRQFGSSRIGLTHENSSVIRNGLVTPPIRNRNIFYLIINPASQTQAIIAHQIQYNFNSRQNTINDDTELIFQISSLSRTAKLGNLDTVICIFLLEIDQPFLHGINEEQFTDLQHIICSSHGNLWLNCAGLSTQTTPSYALVDGLSRVVRSELSAIFVVVGFHITSSMLTDFQISSLFIILSKIDFDSSDITYEPMYLEANGTMNIGRVTKAECLSKEIARASLLDEAKVQSLHEISGLQFSKLRNRSVEAGVSDLPTFVIDQTYDAPIEADELEIKVHALGLPREFLALSSSQLDNENLSALCWSGNITRLGSDAASQYSLGEKVLMLRKEKCKTHLRGKLAYTRKMHPQMSFNEAAILPISFVTAWQCINSIARLEKGESILIHEATGNLLDAAVRVSQDLGAEIFITTCYDIPTSTLAERYNIPITHILHSGSNESFVTAIKLLGNEGVDVVFNSSTGESSLPSWDLVKPYGRFVDVSKTASWMESELPMHPFKRGASFSSFNISDWIASKPSQIQSCLEKFVQVFPNYHISGNGTEPIQSFPISKMKEALAFMNLNQIVNDIVLEMNPSDKIVTLSRKGPKYSFHPDASYIIAGGLGSIGRAIARWMVARGAKHLILLSRSGPQTPTAQEFLSELATLDIKVAAPVCDIASMCTLRSTLQQLNSHMPPIKGCIQASMVLSDSSFQSMGYSQWLSSTSPKVLGSWNLHSLLSQGLDFFICLSSISGIIGFPGQSNYAAGNTYLDSLARYRISQGQKGISIALGVVDEDGYLFENPLLKEKVIASTPVMPISRTTFLNLLDYFCDPNLDVDVQSCNPIIGLQAQQEKTTRDLESAGSVWKSWFQSPLFSQFQSQAPHTSSPNVSSPSSSASLQKLLTEAQTPQEAVTIVLEALISKVAKMSGSIKEESIDPKSAMHHYGVDSLVAIEIQKWAKRELGADVKVFDILGGGTFLRVAGEIVERSGVGRMGVGMSG</sequence>
<evidence type="ECO:0000256" key="2">
    <source>
        <dbReference type="ARBA" id="ARBA00022553"/>
    </source>
</evidence>
<dbReference type="CDD" id="cd02440">
    <property type="entry name" value="AdoMet_MTases"/>
    <property type="match status" value="1"/>
</dbReference>
<evidence type="ECO:0000259" key="11">
    <source>
        <dbReference type="PROSITE" id="PS52004"/>
    </source>
</evidence>
<feature type="active site" description="Proton donor; for dehydratase activity" evidence="8">
    <location>
        <position position="1248"/>
    </location>
</feature>
<dbReference type="InterPro" id="IPR036291">
    <property type="entry name" value="NAD(P)-bd_dom_sf"/>
</dbReference>
<feature type="region of interest" description="N-terminal hotdog fold" evidence="8">
    <location>
        <begin position="1017"/>
        <end position="1154"/>
    </location>
</feature>
<dbReference type="InterPro" id="IPR014030">
    <property type="entry name" value="Ketoacyl_synth_N"/>
</dbReference>
<keyword evidence="7" id="KW-0012">Acyltransferase</keyword>
<dbReference type="Gene3D" id="3.40.50.720">
    <property type="entry name" value="NAD(P)-binding Rossmann-like Domain"/>
    <property type="match status" value="2"/>
</dbReference>
<keyword evidence="14" id="KW-1185">Reference proteome</keyword>
<name>A0A8H2ZSP4_9HELO</name>
<feature type="region of interest" description="C-terminal hotdog fold" evidence="8">
    <location>
        <begin position="1186"/>
        <end position="1344"/>
    </location>
</feature>
<dbReference type="PANTHER" id="PTHR43775:SF29">
    <property type="entry name" value="ASPERFURANONE POLYKETIDE SYNTHASE AFOG-RELATED"/>
    <property type="match status" value="1"/>
</dbReference>
<dbReference type="Pfam" id="PF02801">
    <property type="entry name" value="Ketoacyl-synt_C"/>
    <property type="match status" value="1"/>
</dbReference>
<keyword evidence="6" id="KW-0511">Multifunctional enzyme</keyword>
<dbReference type="GO" id="GO:0004312">
    <property type="term" value="F:fatty acid synthase activity"/>
    <property type="evidence" value="ECO:0007669"/>
    <property type="project" value="TreeGrafter"/>
</dbReference>